<evidence type="ECO:0000313" key="3">
    <source>
        <dbReference type="EMBL" id="OUM88846.1"/>
    </source>
</evidence>
<dbReference type="Proteomes" id="UP000196475">
    <property type="component" value="Unassembled WGS sequence"/>
</dbReference>
<accession>A0A1Y3PRW1</accession>
<reference evidence="4" key="1">
    <citation type="submission" date="2016-06" db="EMBL/GenBank/DDBJ databases">
        <authorList>
            <person name="Nascimento L."/>
            <person name="Pereira R.V."/>
            <person name="Martins L.F."/>
            <person name="Quaggio R.B."/>
            <person name="Silva A.M."/>
            <person name="Setubal J.C."/>
        </authorList>
    </citation>
    <scope>NUCLEOTIDE SEQUENCE [LARGE SCALE GENOMIC DNA]</scope>
</reference>
<dbReference type="AlphaFoldDB" id="A0A1Y3PRW1"/>
<evidence type="ECO:0000259" key="2">
    <source>
        <dbReference type="Pfam" id="PF02517"/>
    </source>
</evidence>
<dbReference type="GO" id="GO:0004175">
    <property type="term" value="F:endopeptidase activity"/>
    <property type="evidence" value="ECO:0007669"/>
    <property type="project" value="UniProtKB-ARBA"/>
</dbReference>
<keyword evidence="1" id="KW-0472">Membrane</keyword>
<dbReference type="EMBL" id="LZRT01000056">
    <property type="protein sequence ID" value="OUM88846.1"/>
    <property type="molecule type" value="Genomic_DNA"/>
</dbReference>
<dbReference type="Pfam" id="PF02517">
    <property type="entry name" value="Rce1-like"/>
    <property type="match status" value="1"/>
</dbReference>
<comment type="caution">
    <text evidence="3">The sequence shown here is derived from an EMBL/GenBank/DDBJ whole genome shotgun (WGS) entry which is preliminary data.</text>
</comment>
<keyword evidence="1" id="KW-1133">Transmembrane helix</keyword>
<evidence type="ECO:0000256" key="1">
    <source>
        <dbReference type="SAM" id="Phobius"/>
    </source>
</evidence>
<keyword evidence="1" id="KW-0812">Transmembrane</keyword>
<dbReference type="InterPro" id="IPR003675">
    <property type="entry name" value="Rce1/LyrA-like_dom"/>
</dbReference>
<gene>
    <name evidence="3" type="ORF">BAA01_14440</name>
</gene>
<dbReference type="GO" id="GO:0080120">
    <property type="term" value="P:CAAX-box protein maturation"/>
    <property type="evidence" value="ECO:0007669"/>
    <property type="project" value="UniProtKB-ARBA"/>
</dbReference>
<feature type="transmembrane region" description="Helical" evidence="1">
    <location>
        <begin position="33"/>
        <end position="55"/>
    </location>
</feature>
<feature type="domain" description="CAAX prenyl protease 2/Lysostaphin resistance protein A-like" evidence="2">
    <location>
        <begin position="103"/>
        <end position="203"/>
    </location>
</feature>
<dbReference type="PANTHER" id="PTHR35797:SF1">
    <property type="entry name" value="PROTEASE"/>
    <property type="match status" value="1"/>
</dbReference>
<protein>
    <recommendedName>
        <fullName evidence="2">CAAX prenyl protease 2/Lysostaphin resistance protein A-like domain-containing protein</fullName>
    </recommendedName>
</protein>
<feature type="transmembrane region" description="Helical" evidence="1">
    <location>
        <begin position="134"/>
        <end position="155"/>
    </location>
</feature>
<proteinExistence type="predicted"/>
<sequence>MLVPLAVSVVLARFVDRRSVKEMLGIRFRWNRFFTMAWLLPPLLVLLTLGINLFFPGVDFAPAKEGIQVERMGQNLSDEEMANIMEQASRFPVFWLALVSGMVAGISVNAVFAFGEEAGWRGYLYQVFRPLGFWQSSLLIGLIWGLWHAPLILLLGHNYPVHRLAGVGMMLLFCVLHSVILTYIRSQSGSVLAPAIYHGTINGLGGVSLLHLQGGNDLLNGLTGLAGLLGVFLILLVWIGYGRRQGKRLDVLQD</sequence>
<feature type="transmembrane region" description="Helical" evidence="1">
    <location>
        <begin position="218"/>
        <end position="239"/>
    </location>
</feature>
<feature type="transmembrane region" description="Helical" evidence="1">
    <location>
        <begin position="164"/>
        <end position="184"/>
    </location>
</feature>
<dbReference type="PANTHER" id="PTHR35797">
    <property type="entry name" value="PROTEASE-RELATED"/>
    <property type="match status" value="1"/>
</dbReference>
<organism evidence="3 4">
    <name type="scientific">Bacillus thermozeamaize</name>
    <dbReference type="NCBI Taxonomy" id="230954"/>
    <lineage>
        <taxon>Bacteria</taxon>
        <taxon>Bacillati</taxon>
        <taxon>Bacillota</taxon>
        <taxon>Bacilli</taxon>
        <taxon>Bacillales</taxon>
        <taxon>Bacillaceae</taxon>
        <taxon>Bacillus</taxon>
    </lineage>
</organism>
<dbReference type="InterPro" id="IPR042150">
    <property type="entry name" value="MmRce1-like"/>
</dbReference>
<evidence type="ECO:0000313" key="4">
    <source>
        <dbReference type="Proteomes" id="UP000196475"/>
    </source>
</evidence>
<name>A0A1Y3PRW1_9BACI</name>
<feature type="transmembrane region" description="Helical" evidence="1">
    <location>
        <begin position="93"/>
        <end position="114"/>
    </location>
</feature>